<keyword evidence="4" id="KW-0408">Iron</keyword>
<dbReference type="PANTHER" id="PTHR46300">
    <property type="entry name" value="P450, PUTATIVE (EUROFUNG)-RELATED-RELATED"/>
    <property type="match status" value="1"/>
</dbReference>
<dbReference type="InterPro" id="IPR001128">
    <property type="entry name" value="Cyt_P450"/>
</dbReference>
<dbReference type="AlphaFoldDB" id="K2SXP3"/>
<gene>
    <name evidence="5" type="ORF">MPH_01327</name>
</gene>
<dbReference type="GO" id="GO:0020037">
    <property type="term" value="F:heme binding"/>
    <property type="evidence" value="ECO:0007669"/>
    <property type="project" value="InterPro"/>
</dbReference>
<comment type="similarity">
    <text evidence="1">Belongs to the cytochrome P450 family.</text>
</comment>
<evidence type="ECO:0000256" key="3">
    <source>
        <dbReference type="ARBA" id="ARBA00023002"/>
    </source>
</evidence>
<evidence type="ECO:0000313" key="6">
    <source>
        <dbReference type="Proteomes" id="UP000007129"/>
    </source>
</evidence>
<comment type="caution">
    <text evidence="5">The sequence shown here is derived from an EMBL/GenBank/DDBJ whole genome shotgun (WGS) entry which is preliminary data.</text>
</comment>
<dbReference type="Gene3D" id="1.10.630.10">
    <property type="entry name" value="Cytochrome P450"/>
    <property type="match status" value="1"/>
</dbReference>
<protein>
    <submittedName>
        <fullName evidence="5">Cytochrome P450</fullName>
    </submittedName>
</protein>
<dbReference type="VEuPathDB" id="FungiDB:MPH_01327"/>
<proteinExistence type="inferred from homology"/>
<evidence type="ECO:0000256" key="4">
    <source>
        <dbReference type="ARBA" id="ARBA00023004"/>
    </source>
</evidence>
<dbReference type="HOGENOM" id="CLU_181681_0_0_1"/>
<evidence type="ECO:0000256" key="1">
    <source>
        <dbReference type="ARBA" id="ARBA00010617"/>
    </source>
</evidence>
<dbReference type="GO" id="GO:0005506">
    <property type="term" value="F:iron ion binding"/>
    <property type="evidence" value="ECO:0007669"/>
    <property type="project" value="InterPro"/>
</dbReference>
<dbReference type="STRING" id="1126212.K2SXP3"/>
<evidence type="ECO:0000313" key="5">
    <source>
        <dbReference type="EMBL" id="EKG21335.1"/>
    </source>
</evidence>
<keyword evidence="2" id="KW-0479">Metal-binding</keyword>
<dbReference type="InterPro" id="IPR036396">
    <property type="entry name" value="Cyt_P450_sf"/>
</dbReference>
<evidence type="ECO:0000256" key="2">
    <source>
        <dbReference type="ARBA" id="ARBA00022723"/>
    </source>
</evidence>
<dbReference type="Proteomes" id="UP000007129">
    <property type="component" value="Unassembled WGS sequence"/>
</dbReference>
<dbReference type="Pfam" id="PF00067">
    <property type="entry name" value="p450"/>
    <property type="match status" value="1"/>
</dbReference>
<sequence>MPESMSLILTAREHHYSYGAGRRVCPGMHMAERTMWRMTAKILWAFDIIPVDVDPDNYDEGIIHRPNPYKVEFRPRSEAHVKTIEREVGPALEFLKQFE</sequence>
<dbReference type="OrthoDB" id="1103324at2759"/>
<organism evidence="5 6">
    <name type="scientific">Macrophomina phaseolina (strain MS6)</name>
    <name type="common">Charcoal rot fungus</name>
    <dbReference type="NCBI Taxonomy" id="1126212"/>
    <lineage>
        <taxon>Eukaryota</taxon>
        <taxon>Fungi</taxon>
        <taxon>Dikarya</taxon>
        <taxon>Ascomycota</taxon>
        <taxon>Pezizomycotina</taxon>
        <taxon>Dothideomycetes</taxon>
        <taxon>Dothideomycetes incertae sedis</taxon>
        <taxon>Botryosphaeriales</taxon>
        <taxon>Botryosphaeriaceae</taxon>
        <taxon>Macrophomina</taxon>
    </lineage>
</organism>
<dbReference type="InParanoid" id="K2SXP3"/>
<keyword evidence="3" id="KW-0560">Oxidoreductase</keyword>
<name>K2SXP3_MACPH</name>
<dbReference type="EMBL" id="AHHD01000052">
    <property type="protein sequence ID" value="EKG21335.1"/>
    <property type="molecule type" value="Genomic_DNA"/>
</dbReference>
<dbReference type="GO" id="GO:0004497">
    <property type="term" value="F:monooxygenase activity"/>
    <property type="evidence" value="ECO:0007669"/>
    <property type="project" value="InterPro"/>
</dbReference>
<dbReference type="GO" id="GO:0016705">
    <property type="term" value="F:oxidoreductase activity, acting on paired donors, with incorporation or reduction of molecular oxygen"/>
    <property type="evidence" value="ECO:0007669"/>
    <property type="project" value="InterPro"/>
</dbReference>
<dbReference type="SUPFAM" id="SSF48264">
    <property type="entry name" value="Cytochrome P450"/>
    <property type="match status" value="1"/>
</dbReference>
<dbReference type="InterPro" id="IPR050364">
    <property type="entry name" value="Cytochrome_P450_fung"/>
</dbReference>
<reference evidence="5 6" key="1">
    <citation type="journal article" date="2012" name="BMC Genomics">
        <title>Tools to kill: Genome of one of the most destructive plant pathogenic fungi Macrophomina phaseolina.</title>
        <authorList>
            <person name="Islam M.S."/>
            <person name="Haque M.S."/>
            <person name="Islam M.M."/>
            <person name="Emdad E.M."/>
            <person name="Halim A."/>
            <person name="Hossen Q.M.M."/>
            <person name="Hossain M.Z."/>
            <person name="Ahmed B."/>
            <person name="Rahim S."/>
            <person name="Rahman M.S."/>
            <person name="Alam M.M."/>
            <person name="Hou S."/>
            <person name="Wan X."/>
            <person name="Saito J.A."/>
            <person name="Alam M."/>
        </authorList>
    </citation>
    <scope>NUCLEOTIDE SEQUENCE [LARGE SCALE GENOMIC DNA]</scope>
    <source>
        <strain evidence="5 6">MS6</strain>
    </source>
</reference>
<accession>K2SXP3</accession>